<keyword evidence="3" id="KW-1185">Reference proteome</keyword>
<evidence type="ECO:0000313" key="2">
    <source>
        <dbReference type="EMBL" id="CAK8991469.1"/>
    </source>
</evidence>
<gene>
    <name evidence="2" type="ORF">CCMP2556_LOCUS2467</name>
</gene>
<feature type="transmembrane region" description="Helical" evidence="1">
    <location>
        <begin position="272"/>
        <end position="293"/>
    </location>
</feature>
<dbReference type="EMBL" id="CAXAMN010000925">
    <property type="protein sequence ID" value="CAK8991469.1"/>
    <property type="molecule type" value="Genomic_DNA"/>
</dbReference>
<keyword evidence="1" id="KW-0472">Membrane</keyword>
<dbReference type="InterPro" id="IPR037997">
    <property type="entry name" value="Dgk1-like"/>
</dbReference>
<feature type="transmembrane region" description="Helical" evidence="1">
    <location>
        <begin position="333"/>
        <end position="357"/>
    </location>
</feature>
<name>A0ABP0HMK6_9DINO</name>
<dbReference type="PANTHER" id="PTHR31303:SF1">
    <property type="entry name" value="CTP-DEPENDENT DIACYLGLYCEROL KINASE 1"/>
    <property type="match status" value="1"/>
</dbReference>
<reference evidence="2 3" key="1">
    <citation type="submission" date="2024-02" db="EMBL/GenBank/DDBJ databases">
        <authorList>
            <person name="Chen Y."/>
            <person name="Shah S."/>
            <person name="Dougan E. K."/>
            <person name="Thang M."/>
            <person name="Chan C."/>
        </authorList>
    </citation>
    <scope>NUCLEOTIDE SEQUENCE [LARGE SCALE GENOMIC DNA]</scope>
</reference>
<sequence>MPWAVCWDELQGRVPPLEQRQEPSRSSCLKPLAALRRGLLAQWPLVARRPAANEDLGSYQLGSQQAHQWLRRLLPRPIASTLLQRQEEKLFCEKLGGESTRPTRRHRMRLLAVIVGALLVGVLSIVLLDLSEGKLPKGAQSNLGIYGLVAGICSAIVGLQYLAATLPKTQRLEKLNLQRKVQHIFTGLALTAIFLLLPWKTCVLALGAGTISLGSLQLARFLSDAVNVEFLRFFGSMLKEEERTSRKAPAALHFLIGLFLCLITFPRRLALLCALVATLADPFAAIGGILLGGPRLMPGATLAGSATCWLVATLLALAVILTSGTDAVAVADLAAVALVSGGSAAACEMAGGVLPYLDDNMLTSFGTGLLLLSVDTMLRAGGWHSNALELLLS</sequence>
<feature type="transmembrane region" description="Helical" evidence="1">
    <location>
        <begin position="248"/>
        <end position="265"/>
    </location>
</feature>
<dbReference type="Proteomes" id="UP001642484">
    <property type="component" value="Unassembled WGS sequence"/>
</dbReference>
<feature type="transmembrane region" description="Helical" evidence="1">
    <location>
        <begin position="184"/>
        <end position="208"/>
    </location>
</feature>
<proteinExistence type="predicted"/>
<keyword evidence="1" id="KW-1133">Transmembrane helix</keyword>
<dbReference type="PANTHER" id="PTHR31303">
    <property type="entry name" value="CTP-DEPENDENT DIACYLGLYCEROL KINASE 1"/>
    <property type="match status" value="1"/>
</dbReference>
<evidence type="ECO:0000256" key="1">
    <source>
        <dbReference type="SAM" id="Phobius"/>
    </source>
</evidence>
<evidence type="ECO:0000313" key="3">
    <source>
        <dbReference type="Proteomes" id="UP001642484"/>
    </source>
</evidence>
<organism evidence="2 3">
    <name type="scientific">Durusdinium trenchii</name>
    <dbReference type="NCBI Taxonomy" id="1381693"/>
    <lineage>
        <taxon>Eukaryota</taxon>
        <taxon>Sar</taxon>
        <taxon>Alveolata</taxon>
        <taxon>Dinophyceae</taxon>
        <taxon>Suessiales</taxon>
        <taxon>Symbiodiniaceae</taxon>
        <taxon>Durusdinium</taxon>
    </lineage>
</organism>
<keyword evidence="1" id="KW-0812">Transmembrane</keyword>
<feature type="transmembrane region" description="Helical" evidence="1">
    <location>
        <begin position="110"/>
        <end position="131"/>
    </location>
</feature>
<feature type="transmembrane region" description="Helical" evidence="1">
    <location>
        <begin position="143"/>
        <end position="163"/>
    </location>
</feature>
<accession>A0ABP0HMK6</accession>
<feature type="transmembrane region" description="Helical" evidence="1">
    <location>
        <begin position="299"/>
        <end position="321"/>
    </location>
</feature>
<evidence type="ECO:0008006" key="4">
    <source>
        <dbReference type="Google" id="ProtNLM"/>
    </source>
</evidence>
<protein>
    <recommendedName>
        <fullName evidence="4">Dolichol kinase</fullName>
    </recommendedName>
</protein>
<comment type="caution">
    <text evidence="2">The sequence shown here is derived from an EMBL/GenBank/DDBJ whole genome shotgun (WGS) entry which is preliminary data.</text>
</comment>